<comment type="caution">
    <text evidence="1">The sequence shown here is derived from an EMBL/GenBank/DDBJ whole genome shotgun (WGS) entry which is preliminary data.</text>
</comment>
<protein>
    <submittedName>
        <fullName evidence="1">Uncharacterized protein</fullName>
    </submittedName>
</protein>
<evidence type="ECO:0000313" key="2">
    <source>
        <dbReference type="Proteomes" id="UP000535908"/>
    </source>
</evidence>
<gene>
    <name evidence="1" type="ORF">HCA69_06350</name>
</gene>
<dbReference type="RefSeq" id="WP_185409809.1">
    <property type="nucleotide sequence ID" value="NZ_JAARRE010000005.1"/>
</dbReference>
<dbReference type="Proteomes" id="UP000535908">
    <property type="component" value="Unassembled WGS sequence"/>
</dbReference>
<sequence length="75" mass="8509">MLSKFLIVKKCATVIGKILRGGQFEFLSAFIWRHSCIVDRLLLVNVQRDEKTVMQGIDNYVLLVGSDFNGGSYKQ</sequence>
<proteinExistence type="predicted"/>
<dbReference type="EMBL" id="JAARWN010000003">
    <property type="protein sequence ID" value="MBC1935982.1"/>
    <property type="molecule type" value="Genomic_DNA"/>
</dbReference>
<dbReference type="AlphaFoldDB" id="A0A7X0Y2T6"/>
<reference evidence="1 2" key="1">
    <citation type="submission" date="2020-03" db="EMBL/GenBank/DDBJ databases">
        <title>Soil Listeria distribution.</title>
        <authorList>
            <person name="Liao J."/>
            <person name="Wiedmann M."/>
        </authorList>
    </citation>
    <scope>NUCLEOTIDE SEQUENCE [LARGE SCALE GENOMIC DNA]</scope>
    <source>
        <strain evidence="1 2">FSL L7-0741</strain>
    </source>
</reference>
<accession>A0A7X0Y2T6</accession>
<name>A0A7X0Y2T6_9LIST</name>
<evidence type="ECO:0000313" key="1">
    <source>
        <dbReference type="EMBL" id="MBC1935982.1"/>
    </source>
</evidence>
<organism evidence="1 2">
    <name type="scientific">Listeria grandensis</name>
    <dbReference type="NCBI Taxonomy" id="1494963"/>
    <lineage>
        <taxon>Bacteria</taxon>
        <taxon>Bacillati</taxon>
        <taxon>Bacillota</taxon>
        <taxon>Bacilli</taxon>
        <taxon>Bacillales</taxon>
        <taxon>Listeriaceae</taxon>
        <taxon>Listeria</taxon>
    </lineage>
</organism>